<comment type="similarity">
    <text evidence="1">Belongs to the bacterial solute-binding protein 3 family.</text>
</comment>
<evidence type="ECO:0000256" key="2">
    <source>
        <dbReference type="ARBA" id="ARBA00022448"/>
    </source>
</evidence>
<dbReference type="GO" id="GO:0005576">
    <property type="term" value="C:extracellular region"/>
    <property type="evidence" value="ECO:0007669"/>
    <property type="project" value="TreeGrafter"/>
</dbReference>
<dbReference type="InterPro" id="IPR051455">
    <property type="entry name" value="Bact_solute-bind_prot3"/>
</dbReference>
<feature type="domain" description="Solute-binding protein family 3/N-terminal" evidence="5">
    <location>
        <begin position="41"/>
        <end position="292"/>
    </location>
</feature>
<evidence type="ECO:0000313" key="7">
    <source>
        <dbReference type="Proteomes" id="UP000324162"/>
    </source>
</evidence>
<reference evidence="6 7" key="1">
    <citation type="submission" date="2019-01" db="EMBL/GenBank/DDBJ databases">
        <title>Genome sequences of marine Pseudoalteromonas species.</title>
        <authorList>
            <person name="Boraston A.B."/>
            <person name="Hehemann J.-H."/>
            <person name="Vickers C.J."/>
            <person name="Salama-Alber O."/>
            <person name="Abe K."/>
            <person name="Hettle A.J."/>
        </authorList>
    </citation>
    <scope>NUCLEOTIDE SEQUENCE [LARGE SCALE GENOMIC DNA]</scope>
    <source>
        <strain evidence="6 7">PS42</strain>
    </source>
</reference>
<organism evidence="6 7">
    <name type="scientific">Pseudoalteromonas fuliginea</name>
    <dbReference type="NCBI Taxonomy" id="1872678"/>
    <lineage>
        <taxon>Bacteria</taxon>
        <taxon>Pseudomonadati</taxon>
        <taxon>Pseudomonadota</taxon>
        <taxon>Gammaproteobacteria</taxon>
        <taxon>Alteromonadales</taxon>
        <taxon>Pseudoalteromonadaceae</taxon>
        <taxon>Pseudoalteromonas</taxon>
    </lineage>
</organism>
<evidence type="ECO:0000313" key="6">
    <source>
        <dbReference type="EMBL" id="KAA1159801.1"/>
    </source>
</evidence>
<keyword evidence="2" id="KW-0813">Transport</keyword>
<dbReference type="PANTHER" id="PTHR30085:SF6">
    <property type="entry name" value="ABC TRANSPORTER GLUTAMINE-BINDING PROTEIN GLNH"/>
    <property type="match status" value="1"/>
</dbReference>
<dbReference type="GO" id="GO:0006865">
    <property type="term" value="P:amino acid transport"/>
    <property type="evidence" value="ECO:0007669"/>
    <property type="project" value="TreeGrafter"/>
</dbReference>
<name>A0AB73BG64_9GAMM</name>
<dbReference type="InterPro" id="IPR001638">
    <property type="entry name" value="Solute-binding_3/MltF_N"/>
</dbReference>
<dbReference type="Proteomes" id="UP000324162">
    <property type="component" value="Unassembled WGS sequence"/>
</dbReference>
<dbReference type="CDD" id="cd13688">
    <property type="entry name" value="PBP2_GltI_DEBP"/>
    <property type="match status" value="1"/>
</dbReference>
<evidence type="ECO:0000256" key="1">
    <source>
        <dbReference type="ARBA" id="ARBA00010333"/>
    </source>
</evidence>
<dbReference type="RefSeq" id="WP_149614449.1">
    <property type="nucleotide sequence ID" value="NZ_SEUK01000050.1"/>
</dbReference>
<dbReference type="SUPFAM" id="SSF53850">
    <property type="entry name" value="Periplasmic binding protein-like II"/>
    <property type="match status" value="1"/>
</dbReference>
<protein>
    <submittedName>
        <fullName evidence="6">Amino acid ABC transporter substrate-binding protein</fullName>
    </submittedName>
</protein>
<feature type="chain" id="PRO_5044496770" evidence="4">
    <location>
        <begin position="31"/>
        <end position="307"/>
    </location>
</feature>
<sequence>MKILNQPLLQKATFLTCVLFSLAAEPFSHAQTLDRIQNSGTINLGFRTDDVPFSYRDDTGHAAGYAVALCKKVAEEVKSELRLNALAIDDVAVTTEDRFTALQNGKIDLLCAATTETIARRRDVSFSIPIFLSGIGVLTRVDAPSQLHALLAGNEPEFRPRWRASYSQILKQRTASVLSGTTTEAWVYDRIHEFGIIAKVSAVTSYDIGISSVLKGSSDMFFGDRAILLEAIKRNDPNSELQVIHRYFSNKVIALTLARDDEDFRLLVDRTLSRLYRTGEIDAIYKTYFGEIDATARGLFTRAALPE</sequence>
<accession>A0AB73BG64</accession>
<dbReference type="Gene3D" id="3.40.190.10">
    <property type="entry name" value="Periplasmic binding protein-like II"/>
    <property type="match status" value="2"/>
</dbReference>
<keyword evidence="3 4" id="KW-0732">Signal</keyword>
<gene>
    <name evidence="6" type="ORF">EU508_11765</name>
</gene>
<dbReference type="Pfam" id="PF00497">
    <property type="entry name" value="SBP_bac_3"/>
    <property type="match status" value="1"/>
</dbReference>
<dbReference type="PANTHER" id="PTHR30085">
    <property type="entry name" value="AMINO ACID ABC TRANSPORTER PERMEASE"/>
    <property type="match status" value="1"/>
</dbReference>
<comment type="caution">
    <text evidence="6">The sequence shown here is derived from an EMBL/GenBank/DDBJ whole genome shotgun (WGS) entry which is preliminary data.</text>
</comment>
<proteinExistence type="inferred from homology"/>
<dbReference type="GO" id="GO:0030288">
    <property type="term" value="C:outer membrane-bounded periplasmic space"/>
    <property type="evidence" value="ECO:0007669"/>
    <property type="project" value="TreeGrafter"/>
</dbReference>
<dbReference type="SMART" id="SM00062">
    <property type="entry name" value="PBPb"/>
    <property type="match status" value="1"/>
</dbReference>
<evidence type="ECO:0000256" key="4">
    <source>
        <dbReference type="SAM" id="SignalP"/>
    </source>
</evidence>
<dbReference type="EMBL" id="SEUK01000050">
    <property type="protein sequence ID" value="KAA1159801.1"/>
    <property type="molecule type" value="Genomic_DNA"/>
</dbReference>
<evidence type="ECO:0000256" key="3">
    <source>
        <dbReference type="ARBA" id="ARBA00022729"/>
    </source>
</evidence>
<feature type="signal peptide" evidence="4">
    <location>
        <begin position="1"/>
        <end position="30"/>
    </location>
</feature>
<evidence type="ECO:0000259" key="5">
    <source>
        <dbReference type="SMART" id="SM00062"/>
    </source>
</evidence>
<dbReference type="AlphaFoldDB" id="A0AB73BG64"/>